<dbReference type="EMBL" id="JBHRZO010000042">
    <property type="protein sequence ID" value="MFC3848147.1"/>
    <property type="molecule type" value="Genomic_DNA"/>
</dbReference>
<name>A0ABV7ZKX8_9HELI</name>
<comment type="caution">
    <text evidence="2">The sequence shown here is derived from an EMBL/GenBank/DDBJ whole genome shotgun (WGS) entry which is preliminary data.</text>
</comment>
<sequence>MRIFVIHLCQATCAQYDLHERNINLLLESLHAQDKHEIEVFEAIYAKSEKGLHPLVRAHAQSYFINPHIGLHKNYRAWLEACYYAIKFRGKMMSLGELGCYASHYTLWQRCVALQEPICVLEDDIMLQSHFFESLAHLQEHIETLGWVRLMHLFSYLKIPTTISKVQEIRENTCGSGTQGYCITPKVASIFLEVSKNKWVMPVDWVMENHYLHGVRNFVIEPFMIAEEQNLSTQGNVIREEYKCARSLSWLRELNRFYVQLHK</sequence>
<proteinExistence type="predicted"/>
<evidence type="ECO:0000259" key="1">
    <source>
        <dbReference type="Pfam" id="PF01755"/>
    </source>
</evidence>
<gene>
    <name evidence="2" type="ORF">ACFOPX_06375</name>
</gene>
<feature type="domain" description="Glycosyl transferase family 25" evidence="1">
    <location>
        <begin position="32"/>
        <end position="207"/>
    </location>
</feature>
<organism evidence="2 3">
    <name type="scientific">Helicobacter baculiformis</name>
    <dbReference type="NCBI Taxonomy" id="427351"/>
    <lineage>
        <taxon>Bacteria</taxon>
        <taxon>Pseudomonadati</taxon>
        <taxon>Campylobacterota</taxon>
        <taxon>Epsilonproteobacteria</taxon>
        <taxon>Campylobacterales</taxon>
        <taxon>Helicobacteraceae</taxon>
        <taxon>Helicobacter</taxon>
    </lineage>
</organism>
<evidence type="ECO:0000313" key="3">
    <source>
        <dbReference type="Proteomes" id="UP001595783"/>
    </source>
</evidence>
<reference evidence="3" key="1">
    <citation type="journal article" date="2019" name="Int. J. Syst. Evol. Microbiol.">
        <title>The Global Catalogue of Microorganisms (GCM) 10K type strain sequencing project: providing services to taxonomists for standard genome sequencing and annotation.</title>
        <authorList>
            <consortium name="The Broad Institute Genomics Platform"/>
            <consortium name="The Broad Institute Genome Sequencing Center for Infectious Disease"/>
            <person name="Wu L."/>
            <person name="Ma J."/>
        </authorList>
    </citation>
    <scope>NUCLEOTIDE SEQUENCE [LARGE SCALE GENOMIC DNA]</scope>
    <source>
        <strain evidence="3">CCUG 53816</strain>
    </source>
</reference>
<protein>
    <submittedName>
        <fullName evidence="2">Glycosyltransferase family 25 protein</fullName>
    </submittedName>
</protein>
<accession>A0ABV7ZKX8</accession>
<dbReference type="InterPro" id="IPR002654">
    <property type="entry name" value="Glyco_trans_25"/>
</dbReference>
<dbReference type="Pfam" id="PF01755">
    <property type="entry name" value="Glyco_transf_25"/>
    <property type="match status" value="1"/>
</dbReference>
<dbReference type="RefSeq" id="WP_104751899.1">
    <property type="nucleotide sequence ID" value="NZ_FZMF01000012.1"/>
</dbReference>
<dbReference type="Proteomes" id="UP001595783">
    <property type="component" value="Unassembled WGS sequence"/>
</dbReference>
<keyword evidence="3" id="KW-1185">Reference proteome</keyword>
<evidence type="ECO:0000313" key="2">
    <source>
        <dbReference type="EMBL" id="MFC3848147.1"/>
    </source>
</evidence>
<dbReference type="CDD" id="cd06532">
    <property type="entry name" value="Glyco_transf_25"/>
    <property type="match status" value="1"/>
</dbReference>